<sequence>MDLLLFNLLFLLSSVGICLGQSPLPSGPVDAILGKNITLEVLIKLNGADNIAWGFSDGSKLVPILGYSAGSVRVMDSYKGRAFLDTTNGYLTLTGLTAKDSGDYSINIIGTQIASGEIKLRVLVPVSNVVITPDVTETMEGRTVSLNCSAKGSFLEFIWTNGSIPITVDGNRITQITAEFSNKLIIRDVLRSDFSNPIFCTAKNGLQSEKSRPLTLTVFYGPDVVTINPPNPPEFIKSKDDFNLSCSAASKPDATFSWFFNNQLIKNSGAVLTLKTIEELGLGKTAGDYKCNAVNSKTTNTRNSSAVRFSVIEPLSGIKLSGPTHTLFAGNTTANLSCQASAGKVMKTVWMINNVPLSPSPRVVFSADNSLVTINPVQKEDNVNFMCKLENPVSQEQAEYKMEVIYGPEEASISGVKEVDLKSSVILKCSAASIPPSRFTWKLNGSEISEKTNEVVIEKPKFENSGTYTCEARNPSTGKTVTFLHTLTVKEEIDDGLSDGAIAGIVIGCLLALGLALGLFFYCRAKVPKEGYTVGKRGSQEPIESPY</sequence>
<dbReference type="SMART" id="SM00409">
    <property type="entry name" value="IG"/>
    <property type="match status" value="5"/>
</dbReference>
<evidence type="ECO:0000256" key="4">
    <source>
        <dbReference type="ARBA" id="ARBA00023319"/>
    </source>
</evidence>
<keyword evidence="1 6" id="KW-0732">Signal</keyword>
<keyword evidence="4" id="KW-0393">Immunoglobulin domain</keyword>
<dbReference type="PANTHER" id="PTHR44337">
    <property type="entry name" value="CARCINOEMBRYONIC ANTIGEN-RELATED CELL ADHESION MOLECULE 8"/>
    <property type="match status" value="1"/>
</dbReference>
<dbReference type="AlphaFoldDB" id="A0A3B3BX32"/>
<evidence type="ECO:0000313" key="8">
    <source>
        <dbReference type="Ensembl" id="ENSOMEP00000009929.1"/>
    </source>
</evidence>
<dbReference type="SUPFAM" id="SSF48726">
    <property type="entry name" value="Immunoglobulin"/>
    <property type="match status" value="4"/>
</dbReference>
<dbReference type="InterPro" id="IPR052598">
    <property type="entry name" value="IgSF_CEA-related"/>
</dbReference>
<evidence type="ECO:0000256" key="2">
    <source>
        <dbReference type="ARBA" id="ARBA00023157"/>
    </source>
</evidence>
<feature type="chain" id="PRO_5017356984" evidence="6">
    <location>
        <begin position="21"/>
        <end position="547"/>
    </location>
</feature>
<dbReference type="InterPro" id="IPR003599">
    <property type="entry name" value="Ig_sub"/>
</dbReference>
<dbReference type="Pfam" id="PF13895">
    <property type="entry name" value="Ig_2"/>
    <property type="match status" value="2"/>
</dbReference>
<feature type="domain" description="Ig-like" evidence="7">
    <location>
        <begin position="408"/>
        <end position="482"/>
    </location>
</feature>
<feature type="domain" description="Ig-like" evidence="7">
    <location>
        <begin position="314"/>
        <end position="405"/>
    </location>
</feature>
<evidence type="ECO:0000256" key="1">
    <source>
        <dbReference type="ARBA" id="ARBA00022729"/>
    </source>
</evidence>
<dbReference type="Gene3D" id="2.60.40.10">
    <property type="entry name" value="Immunoglobulins"/>
    <property type="match status" value="5"/>
</dbReference>
<dbReference type="PaxDb" id="30732-ENSOMEP00000009929"/>
<dbReference type="STRING" id="30732.ENSOMEP00000009929"/>
<dbReference type="SMART" id="SM00408">
    <property type="entry name" value="IGc2"/>
    <property type="match status" value="3"/>
</dbReference>
<dbReference type="PROSITE" id="PS50835">
    <property type="entry name" value="IG_LIKE"/>
    <property type="match status" value="4"/>
</dbReference>
<proteinExistence type="predicted"/>
<feature type="domain" description="Ig-like" evidence="7">
    <location>
        <begin position="222"/>
        <end position="308"/>
    </location>
</feature>
<keyword evidence="5" id="KW-0472">Membrane</keyword>
<reference evidence="8" key="1">
    <citation type="submission" date="2025-08" db="UniProtKB">
        <authorList>
            <consortium name="Ensembl"/>
        </authorList>
    </citation>
    <scope>IDENTIFICATION</scope>
</reference>
<feature type="transmembrane region" description="Helical" evidence="5">
    <location>
        <begin position="500"/>
        <end position="522"/>
    </location>
</feature>
<evidence type="ECO:0000256" key="3">
    <source>
        <dbReference type="ARBA" id="ARBA00023180"/>
    </source>
</evidence>
<dbReference type="Ensembl" id="ENSOMET00000016602.1">
    <property type="protein sequence ID" value="ENSOMEP00000009929.1"/>
    <property type="gene ID" value="ENSOMEG00000011200.1"/>
</dbReference>
<accession>A0A3B3BX32</accession>
<dbReference type="CDD" id="cd00096">
    <property type="entry name" value="Ig"/>
    <property type="match status" value="1"/>
</dbReference>
<dbReference type="InterPro" id="IPR013783">
    <property type="entry name" value="Ig-like_fold"/>
</dbReference>
<dbReference type="InterPro" id="IPR036179">
    <property type="entry name" value="Ig-like_dom_sf"/>
</dbReference>
<dbReference type="Proteomes" id="UP000261560">
    <property type="component" value="Unplaced"/>
</dbReference>
<dbReference type="InterPro" id="IPR003598">
    <property type="entry name" value="Ig_sub2"/>
</dbReference>
<dbReference type="PANTHER" id="PTHR44337:SF17">
    <property type="entry name" value="CARCINOEMBRYONIC ANTIGEN-RELATED CELL ADHESION MOLECULE 5 ISOFORM X1"/>
    <property type="match status" value="1"/>
</dbReference>
<keyword evidence="3" id="KW-0325">Glycoprotein</keyword>
<dbReference type="GeneTree" id="ENSGT01100000263479"/>
<dbReference type="InterPro" id="IPR013098">
    <property type="entry name" value="Ig_I-set"/>
</dbReference>
<evidence type="ECO:0000259" key="7">
    <source>
        <dbReference type="PROSITE" id="PS50835"/>
    </source>
</evidence>
<dbReference type="Pfam" id="PF07679">
    <property type="entry name" value="I-set"/>
    <property type="match status" value="1"/>
</dbReference>
<feature type="domain" description="Ig-like" evidence="7">
    <location>
        <begin position="125"/>
        <end position="217"/>
    </location>
</feature>
<evidence type="ECO:0000256" key="5">
    <source>
        <dbReference type="SAM" id="Phobius"/>
    </source>
</evidence>
<organism evidence="8 9">
    <name type="scientific">Oryzias melastigma</name>
    <name type="common">Marine medaka</name>
    <dbReference type="NCBI Taxonomy" id="30732"/>
    <lineage>
        <taxon>Eukaryota</taxon>
        <taxon>Metazoa</taxon>
        <taxon>Chordata</taxon>
        <taxon>Craniata</taxon>
        <taxon>Vertebrata</taxon>
        <taxon>Euteleostomi</taxon>
        <taxon>Actinopterygii</taxon>
        <taxon>Neopterygii</taxon>
        <taxon>Teleostei</taxon>
        <taxon>Neoteleostei</taxon>
        <taxon>Acanthomorphata</taxon>
        <taxon>Ovalentaria</taxon>
        <taxon>Atherinomorphae</taxon>
        <taxon>Beloniformes</taxon>
        <taxon>Adrianichthyidae</taxon>
        <taxon>Oryziinae</taxon>
        <taxon>Oryzias</taxon>
    </lineage>
</organism>
<evidence type="ECO:0000256" key="6">
    <source>
        <dbReference type="SAM" id="SignalP"/>
    </source>
</evidence>
<dbReference type="InterPro" id="IPR007110">
    <property type="entry name" value="Ig-like_dom"/>
</dbReference>
<keyword evidence="5" id="KW-0812">Transmembrane</keyword>
<dbReference type="OrthoDB" id="6353782at2759"/>
<protein>
    <submittedName>
        <fullName evidence="8">Carcinoembryonic antigen-related cell adhesion molecule 5-like</fullName>
    </submittedName>
</protein>
<feature type="signal peptide" evidence="6">
    <location>
        <begin position="1"/>
        <end position="20"/>
    </location>
</feature>
<dbReference type="GeneID" id="112162533"/>
<dbReference type="Pfam" id="PF13927">
    <property type="entry name" value="Ig_3"/>
    <property type="match status" value="1"/>
</dbReference>
<dbReference type="KEGG" id="oml:112162533"/>
<dbReference type="RefSeq" id="XP_024154099.1">
    <property type="nucleotide sequence ID" value="XM_024298331.2"/>
</dbReference>
<name>A0A3B3BX32_ORYME</name>
<reference evidence="8" key="2">
    <citation type="submission" date="2025-09" db="UniProtKB">
        <authorList>
            <consortium name="Ensembl"/>
        </authorList>
    </citation>
    <scope>IDENTIFICATION</scope>
</reference>
<keyword evidence="2" id="KW-1015">Disulfide bond</keyword>
<keyword evidence="9" id="KW-1185">Reference proteome</keyword>
<keyword evidence="5" id="KW-1133">Transmembrane helix</keyword>
<evidence type="ECO:0000313" key="9">
    <source>
        <dbReference type="Proteomes" id="UP000261560"/>
    </source>
</evidence>